<dbReference type="SMART" id="SM00226">
    <property type="entry name" value="LMWPc"/>
    <property type="match status" value="1"/>
</dbReference>
<comment type="caution">
    <text evidence="7">The sequence shown here is derived from an EMBL/GenBank/DDBJ whole genome shotgun (WGS) entry which is preliminary data.</text>
</comment>
<evidence type="ECO:0000256" key="1">
    <source>
        <dbReference type="ARBA" id="ARBA00011063"/>
    </source>
</evidence>
<keyword evidence="3 7" id="KW-0378">Hydrolase</keyword>
<feature type="domain" description="Phosphotyrosine protein phosphatase I" evidence="6">
    <location>
        <begin position="10"/>
        <end position="160"/>
    </location>
</feature>
<protein>
    <recommendedName>
        <fullName evidence="2">protein-tyrosine-phosphatase</fullName>
        <ecNumber evidence="2">3.1.3.48</ecNumber>
    </recommendedName>
</protein>
<comment type="similarity">
    <text evidence="1">Belongs to the low molecular weight phosphotyrosine protein phosphatase family.</text>
</comment>
<evidence type="ECO:0000256" key="3">
    <source>
        <dbReference type="ARBA" id="ARBA00022801"/>
    </source>
</evidence>
<evidence type="ECO:0000256" key="5">
    <source>
        <dbReference type="PIRSR" id="PIRSR617867-1"/>
    </source>
</evidence>
<dbReference type="InterPro" id="IPR050438">
    <property type="entry name" value="LMW_PTPase"/>
</dbReference>
<dbReference type="Gene3D" id="3.40.50.2300">
    <property type="match status" value="1"/>
</dbReference>
<dbReference type="InterPro" id="IPR023485">
    <property type="entry name" value="Ptyr_pPase"/>
</dbReference>
<dbReference type="STRING" id="1454004.AW11_03727"/>
<evidence type="ECO:0000313" key="8">
    <source>
        <dbReference type="Proteomes" id="UP000022141"/>
    </source>
</evidence>
<dbReference type="CDD" id="cd16343">
    <property type="entry name" value="LMWPTP"/>
    <property type="match status" value="1"/>
</dbReference>
<dbReference type="SUPFAM" id="SSF52788">
    <property type="entry name" value="Phosphotyrosine protein phosphatases I"/>
    <property type="match status" value="1"/>
</dbReference>
<dbReference type="PATRIC" id="fig|1454004.3.peg.3833"/>
<sequence length="168" mass="18426">MSKTATSPRYRILFVCMGNICRSPMAAVVTSALAQREGLGALLETDAAGTHGHYHAGEAPDPRARKVGAKRGYDLSRMRARRVIAADFDRFDRILAMDHENMANLLRLCPEESRAKLGMFLDYVPDLGVSDVPDPYYGAESGFERVLDLCELAARGLLAACEHGQLAR</sequence>
<evidence type="ECO:0000259" key="6">
    <source>
        <dbReference type="SMART" id="SM00226"/>
    </source>
</evidence>
<dbReference type="Proteomes" id="UP000022141">
    <property type="component" value="Unassembled WGS sequence"/>
</dbReference>
<dbReference type="AlphaFoldDB" id="A0A011R1I4"/>
<dbReference type="PANTHER" id="PTHR11717">
    <property type="entry name" value="LOW MOLECULAR WEIGHT PROTEIN TYROSINE PHOSPHATASE"/>
    <property type="match status" value="1"/>
</dbReference>
<evidence type="ECO:0000256" key="4">
    <source>
        <dbReference type="ARBA" id="ARBA00022912"/>
    </source>
</evidence>
<keyword evidence="4" id="KW-0904">Protein phosphatase</keyword>
<accession>A0A011R1I4</accession>
<dbReference type="Pfam" id="PF01451">
    <property type="entry name" value="LMWPc"/>
    <property type="match status" value="1"/>
</dbReference>
<organism evidence="7 8">
    <name type="scientific">Accumulibacter regalis</name>
    <dbReference type="NCBI Taxonomy" id="522306"/>
    <lineage>
        <taxon>Bacteria</taxon>
        <taxon>Pseudomonadati</taxon>
        <taxon>Pseudomonadota</taxon>
        <taxon>Betaproteobacteria</taxon>
        <taxon>Candidatus Accumulibacter</taxon>
    </lineage>
</organism>
<feature type="active site" evidence="5">
    <location>
        <position position="22"/>
    </location>
</feature>
<evidence type="ECO:0000313" key="7">
    <source>
        <dbReference type="EMBL" id="EXI85004.1"/>
    </source>
</evidence>
<gene>
    <name evidence="7" type="primary">yfkJ_2</name>
    <name evidence="7" type="ORF">AW11_03727</name>
</gene>
<reference evidence="7" key="1">
    <citation type="submission" date="2014-02" db="EMBL/GenBank/DDBJ databases">
        <title>Expanding our view of genomic diversity in Candidatus Accumulibacter clades.</title>
        <authorList>
            <person name="Skennerton C.T."/>
            <person name="Barr J.J."/>
            <person name="Slater F.R."/>
            <person name="Bond P.L."/>
            <person name="Tyson G.W."/>
        </authorList>
    </citation>
    <scope>NUCLEOTIDE SEQUENCE [LARGE SCALE GENOMIC DNA]</scope>
</reference>
<feature type="active site" description="Nucleophile" evidence="5">
    <location>
        <position position="16"/>
    </location>
</feature>
<keyword evidence="8" id="KW-1185">Reference proteome</keyword>
<dbReference type="PANTHER" id="PTHR11717:SF7">
    <property type="entry name" value="LOW MOLECULAR WEIGHT PHOSPHOTYROSINE PROTEIN PHOSPHATASE"/>
    <property type="match status" value="1"/>
</dbReference>
<proteinExistence type="inferred from homology"/>
<dbReference type="PRINTS" id="PR00719">
    <property type="entry name" value="LMWPTPASE"/>
</dbReference>
<feature type="active site" description="Proton donor" evidence="5">
    <location>
        <position position="134"/>
    </location>
</feature>
<evidence type="ECO:0000256" key="2">
    <source>
        <dbReference type="ARBA" id="ARBA00013064"/>
    </source>
</evidence>
<dbReference type="EMBL" id="JEMY01000060">
    <property type="protein sequence ID" value="EXI85004.1"/>
    <property type="molecule type" value="Genomic_DNA"/>
</dbReference>
<dbReference type="eggNOG" id="COG0394">
    <property type="taxonomic scope" value="Bacteria"/>
</dbReference>
<dbReference type="GO" id="GO:0004725">
    <property type="term" value="F:protein tyrosine phosphatase activity"/>
    <property type="evidence" value="ECO:0007669"/>
    <property type="project" value="UniProtKB-EC"/>
</dbReference>
<dbReference type="InterPro" id="IPR017867">
    <property type="entry name" value="Tyr_phospatase_low_mol_wt"/>
</dbReference>
<dbReference type="InterPro" id="IPR036196">
    <property type="entry name" value="Ptyr_pPase_sf"/>
</dbReference>
<name>A0A011R1I4_ACCRE</name>
<dbReference type="EC" id="3.1.3.48" evidence="2"/>